<protein>
    <recommendedName>
        <fullName evidence="4">TFIIS N-terminal domain-containing protein</fullName>
    </recommendedName>
</protein>
<feature type="region of interest" description="Disordered" evidence="1">
    <location>
        <begin position="1"/>
        <end position="30"/>
    </location>
</feature>
<accession>A0A813HK00</accession>
<proteinExistence type="predicted"/>
<dbReference type="SUPFAM" id="SSF47676">
    <property type="entry name" value="Conserved domain common to transcription factors TFIIS, elongin A, CRSP70"/>
    <property type="match status" value="1"/>
</dbReference>
<gene>
    <name evidence="2" type="ORF">PGLA1383_LOCUS53957</name>
</gene>
<organism evidence="2 3">
    <name type="scientific">Polarella glacialis</name>
    <name type="common">Dinoflagellate</name>
    <dbReference type="NCBI Taxonomy" id="89957"/>
    <lineage>
        <taxon>Eukaryota</taxon>
        <taxon>Sar</taxon>
        <taxon>Alveolata</taxon>
        <taxon>Dinophyceae</taxon>
        <taxon>Suessiales</taxon>
        <taxon>Suessiaceae</taxon>
        <taxon>Polarella</taxon>
    </lineage>
</organism>
<keyword evidence="3" id="KW-1185">Reference proteome</keyword>
<dbReference type="Gene3D" id="1.20.930.10">
    <property type="entry name" value="Conserved domain common to transcription factors TFIIS, elongin A, CRSP70"/>
    <property type="match status" value="1"/>
</dbReference>
<comment type="caution">
    <text evidence="2">The sequence shown here is derived from an EMBL/GenBank/DDBJ whole genome shotgun (WGS) entry which is preliminary data.</text>
</comment>
<dbReference type="Proteomes" id="UP000654075">
    <property type="component" value="Unassembled WGS sequence"/>
</dbReference>
<evidence type="ECO:0000256" key="1">
    <source>
        <dbReference type="SAM" id="MobiDB-lite"/>
    </source>
</evidence>
<feature type="compositionally biased region" description="Low complexity" evidence="1">
    <location>
        <begin position="13"/>
        <end position="24"/>
    </location>
</feature>
<dbReference type="InterPro" id="IPR035441">
    <property type="entry name" value="TFIIS/LEDGF_dom_sf"/>
</dbReference>
<evidence type="ECO:0000313" key="3">
    <source>
        <dbReference type="Proteomes" id="UP000654075"/>
    </source>
</evidence>
<dbReference type="EMBL" id="CAJNNV010032081">
    <property type="protein sequence ID" value="CAE8638860.1"/>
    <property type="molecule type" value="Genomic_DNA"/>
</dbReference>
<reference evidence="2" key="1">
    <citation type="submission" date="2021-02" db="EMBL/GenBank/DDBJ databases">
        <authorList>
            <person name="Dougan E. K."/>
            <person name="Rhodes N."/>
            <person name="Thang M."/>
            <person name="Chan C."/>
        </authorList>
    </citation>
    <scope>NUCLEOTIDE SEQUENCE</scope>
</reference>
<evidence type="ECO:0008006" key="4">
    <source>
        <dbReference type="Google" id="ProtNLM"/>
    </source>
</evidence>
<dbReference type="AlphaFoldDB" id="A0A813HK00"/>
<name>A0A813HK00_POLGL</name>
<evidence type="ECO:0000313" key="2">
    <source>
        <dbReference type="EMBL" id="CAE8638860.1"/>
    </source>
</evidence>
<sequence>MRRQFGGGLQTNSSCSSVSPSGPGQPANQVVEESCRDERSCELEEITSSTPSSGAKRPIAELCAHCSCLEALRGRVEAVKANRFAGTATSTGSVAKLRHLQRSAAEMKETGEVALRLLRTLALVSVGPAELRATGLGRELARAAWQQHPLPEVANLSSCVLAKWRNAVRAAGAKVGAAGA</sequence>